<evidence type="ECO:0000313" key="2">
    <source>
        <dbReference type="EMBL" id="ADM27023.1"/>
    </source>
</evidence>
<dbReference type="BioCyc" id="IAGG583356:GHAH-183-MONOMER"/>
<keyword evidence="1" id="KW-0812">Transmembrane</keyword>
<feature type="transmembrane region" description="Helical" evidence="1">
    <location>
        <begin position="129"/>
        <end position="147"/>
    </location>
</feature>
<gene>
    <name evidence="2" type="ordered locus">Igag_0172</name>
</gene>
<keyword evidence="3" id="KW-1185">Reference proteome</keyword>
<evidence type="ECO:0000313" key="3">
    <source>
        <dbReference type="Proteomes" id="UP000001304"/>
    </source>
</evidence>
<sequence>MSSFARVFTAISIGVIINLLAFTATYNVAKRYRYSKSSIIDREARKAYISRKKMTIASMHIKKLRSNIFRLSLYQFMIPFTAYIGSILLYMLISFLFFKGYVEYIPLKSTCIAPIPIQIPVKEPGYECVVSVVWIYFLIFLMFLPLYDHYIKKVLQM</sequence>
<proteinExistence type="predicted"/>
<feature type="transmembrane region" description="Helical" evidence="1">
    <location>
        <begin position="73"/>
        <end position="98"/>
    </location>
</feature>
<dbReference type="HOGENOM" id="CLU_1673972_0_0_2"/>
<dbReference type="Proteomes" id="UP000001304">
    <property type="component" value="Chromosome"/>
</dbReference>
<name>E0SQ73_IGNAA</name>
<dbReference type="AlphaFoldDB" id="E0SQ73"/>
<evidence type="ECO:0008006" key="4">
    <source>
        <dbReference type="Google" id="ProtNLM"/>
    </source>
</evidence>
<dbReference type="STRING" id="583356.Igag_0172"/>
<keyword evidence="1" id="KW-1133">Transmembrane helix</keyword>
<dbReference type="KEGG" id="iag:Igag_0172"/>
<evidence type="ECO:0000256" key="1">
    <source>
        <dbReference type="SAM" id="Phobius"/>
    </source>
</evidence>
<organism evidence="2 3">
    <name type="scientific">Ignisphaera aggregans (strain DSM 17230 / JCM 13409 / AQ1.S1)</name>
    <dbReference type="NCBI Taxonomy" id="583356"/>
    <lineage>
        <taxon>Archaea</taxon>
        <taxon>Thermoproteota</taxon>
        <taxon>Thermoprotei</taxon>
        <taxon>Desulfurococcales</taxon>
        <taxon>Desulfurococcaceae</taxon>
        <taxon>Ignisphaera</taxon>
    </lineage>
</organism>
<keyword evidence="1" id="KW-0472">Membrane</keyword>
<reference evidence="2 3" key="1">
    <citation type="journal article" date="2010" name="Stand. Genomic Sci.">
        <title>Complete genome sequence of Ignisphaera aggregans type strain (AQ1.S1).</title>
        <authorList>
            <person name="Goker M."/>
            <person name="Held B."/>
            <person name="Lapidus A."/>
            <person name="Nolan M."/>
            <person name="Spring S."/>
            <person name="Yasawong M."/>
            <person name="Lucas S."/>
            <person name="Glavina Del Rio T."/>
            <person name="Tice H."/>
            <person name="Cheng J.F."/>
            <person name="Goodwin L."/>
            <person name="Tapia R."/>
            <person name="Pitluck S."/>
            <person name="Liolios K."/>
            <person name="Ivanova N."/>
            <person name="Mavromatis K."/>
            <person name="Mikhailova N."/>
            <person name="Pati A."/>
            <person name="Chen A."/>
            <person name="Palaniappan K."/>
            <person name="Brambilla E."/>
            <person name="Land M."/>
            <person name="Hauser L."/>
            <person name="Chang Y.J."/>
            <person name="Jeffries C.D."/>
            <person name="Brettin T."/>
            <person name="Detter J.C."/>
            <person name="Han C."/>
            <person name="Rohde M."/>
            <person name="Sikorski J."/>
            <person name="Woyke T."/>
            <person name="Bristow J."/>
            <person name="Eisen J.A."/>
            <person name="Markowitz V."/>
            <person name="Hugenholtz P."/>
            <person name="Kyrpides N.C."/>
            <person name="Klenk H.P."/>
        </authorList>
    </citation>
    <scope>NUCLEOTIDE SEQUENCE [LARGE SCALE GENOMIC DNA]</scope>
    <source>
        <strain evidence="3">DSM 17230 / JCM 13409 / AQ1.S1</strain>
    </source>
</reference>
<protein>
    <recommendedName>
        <fullName evidence="4">DUF106 domain-containing protein</fullName>
    </recommendedName>
</protein>
<dbReference type="EMBL" id="CP002098">
    <property type="protein sequence ID" value="ADM27023.1"/>
    <property type="molecule type" value="Genomic_DNA"/>
</dbReference>
<feature type="transmembrane region" description="Helical" evidence="1">
    <location>
        <begin position="6"/>
        <end position="29"/>
    </location>
</feature>
<accession>E0SQ73</accession>